<name>A0A0E9SGA8_ANGAN</name>
<reference evidence="1" key="2">
    <citation type="journal article" date="2015" name="Fish Shellfish Immunol.">
        <title>Early steps in the European eel (Anguilla anguilla)-Vibrio vulnificus interaction in the gills: Role of the RtxA13 toxin.</title>
        <authorList>
            <person name="Callol A."/>
            <person name="Pajuelo D."/>
            <person name="Ebbesson L."/>
            <person name="Teles M."/>
            <person name="MacKenzie S."/>
            <person name="Amaro C."/>
        </authorList>
    </citation>
    <scope>NUCLEOTIDE SEQUENCE</scope>
</reference>
<sequence length="54" mass="5874">MKSGVATSVLTEWHFLLQSYPCCPRLCSKRLTCPPLSIQAATACMQPVYSVAGK</sequence>
<organism evidence="1">
    <name type="scientific">Anguilla anguilla</name>
    <name type="common">European freshwater eel</name>
    <name type="synonym">Muraena anguilla</name>
    <dbReference type="NCBI Taxonomy" id="7936"/>
    <lineage>
        <taxon>Eukaryota</taxon>
        <taxon>Metazoa</taxon>
        <taxon>Chordata</taxon>
        <taxon>Craniata</taxon>
        <taxon>Vertebrata</taxon>
        <taxon>Euteleostomi</taxon>
        <taxon>Actinopterygii</taxon>
        <taxon>Neopterygii</taxon>
        <taxon>Teleostei</taxon>
        <taxon>Anguilliformes</taxon>
        <taxon>Anguillidae</taxon>
        <taxon>Anguilla</taxon>
    </lineage>
</organism>
<dbReference type="AlphaFoldDB" id="A0A0E9SGA8"/>
<proteinExistence type="predicted"/>
<reference evidence="1" key="1">
    <citation type="submission" date="2014-11" db="EMBL/GenBank/DDBJ databases">
        <authorList>
            <person name="Amaro Gonzalez C."/>
        </authorList>
    </citation>
    <scope>NUCLEOTIDE SEQUENCE</scope>
</reference>
<protein>
    <submittedName>
        <fullName evidence="1">Uncharacterized protein</fullName>
    </submittedName>
</protein>
<evidence type="ECO:0000313" key="1">
    <source>
        <dbReference type="EMBL" id="JAH39543.1"/>
    </source>
</evidence>
<dbReference type="EMBL" id="GBXM01069034">
    <property type="protein sequence ID" value="JAH39543.1"/>
    <property type="molecule type" value="Transcribed_RNA"/>
</dbReference>
<accession>A0A0E9SGA8</accession>